<evidence type="ECO:0000313" key="13">
    <source>
        <dbReference type="EMBL" id="BDR52637.1"/>
    </source>
</evidence>
<dbReference type="Gene3D" id="3.90.870.10">
    <property type="entry name" value="DHBP synthase"/>
    <property type="match status" value="1"/>
</dbReference>
<evidence type="ECO:0000256" key="4">
    <source>
        <dbReference type="ARBA" id="ARBA00022490"/>
    </source>
</evidence>
<name>A0ABN6SC19_9BIFI</name>
<dbReference type="PANTHER" id="PTHR17490:SF16">
    <property type="entry name" value="THREONYLCARBAMOYL-AMP SYNTHASE"/>
    <property type="match status" value="1"/>
</dbReference>
<dbReference type="PANTHER" id="PTHR17490">
    <property type="entry name" value="SUA5"/>
    <property type="match status" value="1"/>
</dbReference>
<dbReference type="EMBL" id="AP026798">
    <property type="protein sequence ID" value="BDR52637.1"/>
    <property type="molecule type" value="Genomic_DNA"/>
</dbReference>
<comment type="catalytic activity">
    <reaction evidence="11">
        <text>L-threonine + hydrogencarbonate + ATP = L-threonylcarbamoyladenylate + diphosphate + H2O</text>
        <dbReference type="Rhea" id="RHEA:36407"/>
        <dbReference type="ChEBI" id="CHEBI:15377"/>
        <dbReference type="ChEBI" id="CHEBI:17544"/>
        <dbReference type="ChEBI" id="CHEBI:30616"/>
        <dbReference type="ChEBI" id="CHEBI:33019"/>
        <dbReference type="ChEBI" id="CHEBI:57926"/>
        <dbReference type="ChEBI" id="CHEBI:73682"/>
        <dbReference type="EC" id="2.7.7.87"/>
    </reaction>
</comment>
<dbReference type="Proteomes" id="UP001321766">
    <property type="component" value="Chromosome"/>
</dbReference>
<evidence type="ECO:0000256" key="2">
    <source>
        <dbReference type="ARBA" id="ARBA00007663"/>
    </source>
</evidence>
<feature type="domain" description="YrdC-like" evidence="12">
    <location>
        <begin position="9"/>
        <end position="200"/>
    </location>
</feature>
<dbReference type="EC" id="2.7.7.87" evidence="3"/>
<evidence type="ECO:0000256" key="8">
    <source>
        <dbReference type="ARBA" id="ARBA00022741"/>
    </source>
</evidence>
<dbReference type="InterPro" id="IPR050156">
    <property type="entry name" value="TC-AMP_synthase_SUA5"/>
</dbReference>
<accession>A0ABN6SC19</accession>
<keyword evidence="7" id="KW-0548">Nucleotidyltransferase</keyword>
<gene>
    <name evidence="13" type="ORF">KIM372_05440</name>
</gene>
<dbReference type="InterPro" id="IPR006070">
    <property type="entry name" value="Sua5-like_dom"/>
</dbReference>
<evidence type="ECO:0000256" key="3">
    <source>
        <dbReference type="ARBA" id="ARBA00012584"/>
    </source>
</evidence>
<evidence type="ECO:0000256" key="7">
    <source>
        <dbReference type="ARBA" id="ARBA00022695"/>
    </source>
</evidence>
<keyword evidence="5" id="KW-0808">Transferase</keyword>
<evidence type="ECO:0000256" key="11">
    <source>
        <dbReference type="ARBA" id="ARBA00048366"/>
    </source>
</evidence>
<keyword evidence="9" id="KW-0067">ATP-binding</keyword>
<sequence>MGRILAVSDEALGQLAQVIESGGLAVIPTDTVYGIVCDPFSDAAIDALFEAKHRPRSKSLQVLLPSVAAIDHLGLVLPQPLDRLALAFLPGAFSPICQAHSDCRLRTLRQEQTGRTQAVRVPDSPVCRRALAATGPLAASSANRSGQPSVQTAHEAYAQLGDAVDLYLDGGPTPGPTPSTVVAAEPGQRSGIRILRQGAIDAASIYKQLEGQSGQGCAE</sequence>
<keyword evidence="8" id="KW-0547">Nucleotide-binding</keyword>
<dbReference type="Pfam" id="PF01300">
    <property type="entry name" value="Sua5_yciO_yrdC"/>
    <property type="match status" value="1"/>
</dbReference>
<proteinExistence type="inferred from homology"/>
<comment type="similarity">
    <text evidence="2">Belongs to the SUA5 family.</text>
</comment>
<evidence type="ECO:0000256" key="9">
    <source>
        <dbReference type="ARBA" id="ARBA00022840"/>
    </source>
</evidence>
<keyword evidence="6" id="KW-0819">tRNA processing</keyword>
<dbReference type="SUPFAM" id="SSF55821">
    <property type="entry name" value="YrdC/RibB"/>
    <property type="match status" value="1"/>
</dbReference>
<comment type="subcellular location">
    <subcellularLocation>
        <location evidence="1">Cytoplasm</location>
    </subcellularLocation>
</comment>
<keyword evidence="14" id="KW-1185">Reference proteome</keyword>
<reference evidence="13 14" key="1">
    <citation type="journal article" date="2023" name="Microbiol. Spectr.">
        <title>Symbiosis of Carpenter Bees with Uncharacterized Lactic Acid Bacteria Showing NAD Auxotrophy.</title>
        <authorList>
            <person name="Kawasaki S."/>
            <person name="Ozawa K."/>
            <person name="Mori T."/>
            <person name="Yamamoto A."/>
            <person name="Ito M."/>
            <person name="Ohkuma M."/>
            <person name="Sakamoto M."/>
            <person name="Matsutani M."/>
        </authorList>
    </citation>
    <scope>NUCLEOTIDE SEQUENCE [LARGE SCALE GENOMIC DNA]</scope>
    <source>
        <strain evidence="13 14">Kim37-2</strain>
    </source>
</reference>
<keyword evidence="4" id="KW-0963">Cytoplasm</keyword>
<dbReference type="InterPro" id="IPR017945">
    <property type="entry name" value="DHBP_synth_RibB-like_a/b_dom"/>
</dbReference>
<dbReference type="NCBIfam" id="TIGR00057">
    <property type="entry name" value="L-threonylcarbamoyladenylate synthase"/>
    <property type="match status" value="1"/>
</dbReference>
<evidence type="ECO:0000256" key="5">
    <source>
        <dbReference type="ARBA" id="ARBA00022679"/>
    </source>
</evidence>
<evidence type="ECO:0000256" key="10">
    <source>
        <dbReference type="ARBA" id="ARBA00029774"/>
    </source>
</evidence>
<dbReference type="PROSITE" id="PS51163">
    <property type="entry name" value="YRDC"/>
    <property type="match status" value="1"/>
</dbReference>
<evidence type="ECO:0000256" key="6">
    <source>
        <dbReference type="ARBA" id="ARBA00022694"/>
    </source>
</evidence>
<evidence type="ECO:0000313" key="14">
    <source>
        <dbReference type="Proteomes" id="UP001321766"/>
    </source>
</evidence>
<evidence type="ECO:0000256" key="1">
    <source>
        <dbReference type="ARBA" id="ARBA00004496"/>
    </source>
</evidence>
<evidence type="ECO:0000259" key="12">
    <source>
        <dbReference type="PROSITE" id="PS51163"/>
    </source>
</evidence>
<organism evidence="13 14">
    <name type="scientific">Bombiscardovia nodaiensis</name>
    <dbReference type="NCBI Taxonomy" id="2932181"/>
    <lineage>
        <taxon>Bacteria</taxon>
        <taxon>Bacillati</taxon>
        <taxon>Actinomycetota</taxon>
        <taxon>Actinomycetes</taxon>
        <taxon>Bifidobacteriales</taxon>
        <taxon>Bifidobacteriaceae</taxon>
        <taxon>Bombiscardovia</taxon>
    </lineage>
</organism>
<protein>
    <recommendedName>
        <fullName evidence="10">L-threonylcarbamoyladenylate synthase</fullName>
        <ecNumber evidence="3">2.7.7.87</ecNumber>
    </recommendedName>
    <alternativeName>
        <fullName evidence="10">L-threonylcarbamoyladenylate synthase</fullName>
    </alternativeName>
</protein>